<dbReference type="Proteomes" id="UP000652761">
    <property type="component" value="Unassembled WGS sequence"/>
</dbReference>
<dbReference type="AlphaFoldDB" id="A0A843VFW5"/>
<reference evidence="1" key="1">
    <citation type="submission" date="2017-07" db="EMBL/GenBank/DDBJ databases">
        <title>Taro Niue Genome Assembly and Annotation.</title>
        <authorList>
            <person name="Atibalentja N."/>
            <person name="Keating K."/>
            <person name="Fields C.J."/>
        </authorList>
    </citation>
    <scope>NUCLEOTIDE SEQUENCE</scope>
    <source>
        <strain evidence="1">Niue_2</strain>
        <tissue evidence="1">Leaf</tissue>
    </source>
</reference>
<organism evidence="1 2">
    <name type="scientific">Colocasia esculenta</name>
    <name type="common">Wild taro</name>
    <name type="synonym">Arum esculentum</name>
    <dbReference type="NCBI Taxonomy" id="4460"/>
    <lineage>
        <taxon>Eukaryota</taxon>
        <taxon>Viridiplantae</taxon>
        <taxon>Streptophyta</taxon>
        <taxon>Embryophyta</taxon>
        <taxon>Tracheophyta</taxon>
        <taxon>Spermatophyta</taxon>
        <taxon>Magnoliopsida</taxon>
        <taxon>Liliopsida</taxon>
        <taxon>Araceae</taxon>
        <taxon>Aroideae</taxon>
        <taxon>Colocasieae</taxon>
        <taxon>Colocasia</taxon>
    </lineage>
</organism>
<protein>
    <submittedName>
        <fullName evidence="1">Uncharacterized protein</fullName>
    </submittedName>
</protein>
<keyword evidence="2" id="KW-1185">Reference proteome</keyword>
<comment type="caution">
    <text evidence="1">The sequence shown here is derived from an EMBL/GenBank/DDBJ whole genome shotgun (WGS) entry which is preliminary data.</text>
</comment>
<sequence length="114" mass="12975">MWPVRWCYAGGDAKAWEGSRWWSWGATEVVGAQQLGRRASWGEELVQIWACEASCGGRKRSLPGSLEKVSILMCAKNSRQRKCTINHVAFILAPLLGRRYNLHKKWNMEIGLDI</sequence>
<proteinExistence type="predicted"/>
<accession>A0A843VFW5</accession>
<evidence type="ECO:0000313" key="1">
    <source>
        <dbReference type="EMBL" id="MQL92274.1"/>
    </source>
</evidence>
<evidence type="ECO:0000313" key="2">
    <source>
        <dbReference type="Proteomes" id="UP000652761"/>
    </source>
</evidence>
<name>A0A843VFW5_COLES</name>
<dbReference type="EMBL" id="NMUH01001431">
    <property type="protein sequence ID" value="MQL92274.1"/>
    <property type="molecule type" value="Genomic_DNA"/>
</dbReference>
<gene>
    <name evidence="1" type="ORF">Taro_024894</name>
</gene>